<evidence type="ECO:0000313" key="2">
    <source>
        <dbReference type="EMBL" id="CDC77372.1"/>
    </source>
</evidence>
<evidence type="ECO:0000256" key="1">
    <source>
        <dbReference type="SAM" id="MobiDB-lite"/>
    </source>
</evidence>
<dbReference type="EMBL" id="CBFW010000436">
    <property type="protein sequence ID" value="CDC77372.1"/>
    <property type="molecule type" value="Genomic_DNA"/>
</dbReference>
<comment type="caution">
    <text evidence="2">The sequence shown here is derived from an EMBL/GenBank/DDBJ whole genome shotgun (WGS) entry which is preliminary data.</text>
</comment>
<gene>
    <name evidence="2" type="ORF">BN580_00400</name>
</gene>
<dbReference type="Pfam" id="PF12687">
    <property type="entry name" value="DUF3801"/>
    <property type="match status" value="1"/>
</dbReference>
<dbReference type="STRING" id="1263015.BN580_00400"/>
<feature type="compositionally biased region" description="Basic residues" evidence="1">
    <location>
        <begin position="249"/>
        <end position="258"/>
    </location>
</feature>
<evidence type="ECO:0008006" key="4">
    <source>
        <dbReference type="Google" id="ProtNLM"/>
    </source>
</evidence>
<dbReference type="InterPro" id="IPR024234">
    <property type="entry name" value="DUF3801"/>
</dbReference>
<evidence type="ECO:0000313" key="3">
    <source>
        <dbReference type="Proteomes" id="UP000017938"/>
    </source>
</evidence>
<dbReference type="Proteomes" id="UP000017938">
    <property type="component" value="Unassembled WGS sequence"/>
</dbReference>
<feature type="compositionally biased region" description="Basic and acidic residues" evidence="1">
    <location>
        <begin position="196"/>
        <end position="230"/>
    </location>
</feature>
<name>R6V3L3_9BACT</name>
<feature type="region of interest" description="Disordered" evidence="1">
    <location>
        <begin position="136"/>
        <end position="258"/>
    </location>
</feature>
<dbReference type="AlphaFoldDB" id="R6V3L3"/>
<feature type="compositionally biased region" description="Basic and acidic residues" evidence="1">
    <location>
        <begin position="136"/>
        <end position="173"/>
    </location>
</feature>
<sequence>MNTSAEAADQVVRMSLNGAEAALKITGSGAKEVAKLLFKALKDLSKQSKKTKGQMRLSNLVKSGKKLDIYQVSDANLKRFCEQAKKYGMLYTVLKDRNKNDGLTEVMVKAEDKAKIDRIFEKLGLVPENVADVYPEKAKEKDAPERASKEKGEAEKFLDEVMAKPNPTKEEPHTVNPTEARTAKQSQSVPSSKNSPDSKDRSADERTLAERRPSVRKELKEIREEMDREKKTKGKSKNSPNKTAEHKAPPKKKKSKER</sequence>
<protein>
    <recommendedName>
        <fullName evidence="4">PcfB family protein</fullName>
    </recommendedName>
</protein>
<organism evidence="2 3">
    <name type="scientific">Candidatus Colimorpha enterica</name>
    <dbReference type="NCBI Taxonomy" id="3083063"/>
    <lineage>
        <taxon>Bacteria</taxon>
        <taxon>Pseudomonadati</taxon>
        <taxon>Bacteroidota</taxon>
        <taxon>Bacteroidia</taxon>
        <taxon>Bacteroidales</taxon>
        <taxon>Candidatus Colimorpha</taxon>
    </lineage>
</organism>
<accession>R6V3L3</accession>
<feature type="compositionally biased region" description="Polar residues" evidence="1">
    <location>
        <begin position="175"/>
        <end position="195"/>
    </location>
</feature>
<proteinExistence type="predicted"/>
<reference evidence="2" key="1">
    <citation type="submission" date="2012-11" db="EMBL/GenBank/DDBJ databases">
        <title>Dependencies among metagenomic species, viruses, plasmids and units of genetic variation.</title>
        <authorList>
            <person name="Nielsen H.B."/>
            <person name="Almeida M."/>
            <person name="Juncker A.S."/>
            <person name="Rasmussen S."/>
            <person name="Li J."/>
            <person name="Sunagawa S."/>
            <person name="Plichta D."/>
            <person name="Gautier L."/>
            <person name="Le Chatelier E."/>
            <person name="Peletier E."/>
            <person name="Bonde I."/>
            <person name="Nielsen T."/>
            <person name="Manichanh C."/>
            <person name="Arumugam M."/>
            <person name="Batto J."/>
            <person name="Santos M.B.Q.D."/>
            <person name="Blom N."/>
            <person name="Borruel N."/>
            <person name="Burgdorf K.S."/>
            <person name="Boumezbeur F."/>
            <person name="Casellas F."/>
            <person name="Dore J."/>
            <person name="Guarner F."/>
            <person name="Hansen T."/>
            <person name="Hildebrand F."/>
            <person name="Kaas R.S."/>
            <person name="Kennedy S."/>
            <person name="Kristiansen K."/>
            <person name="Kultima J.R."/>
            <person name="Leonard P."/>
            <person name="Levenez F."/>
            <person name="Lund O."/>
            <person name="Moumen B."/>
            <person name="Le Paslier D."/>
            <person name="Pons N."/>
            <person name="Pedersen O."/>
            <person name="Prifti E."/>
            <person name="Qin J."/>
            <person name="Raes J."/>
            <person name="Tap J."/>
            <person name="Tims S."/>
            <person name="Ussery D.W."/>
            <person name="Yamada T."/>
            <person name="MetaHit consortium"/>
            <person name="Renault P."/>
            <person name="Sicheritz-Ponten T."/>
            <person name="Bork P."/>
            <person name="Wang J."/>
            <person name="Brunak S."/>
            <person name="Ehrlich S.D."/>
        </authorList>
    </citation>
    <scope>NUCLEOTIDE SEQUENCE [LARGE SCALE GENOMIC DNA]</scope>
</reference>